<organism evidence="1 4">
    <name type="scientific">Marinomonas gallaica</name>
    <dbReference type="NCBI Taxonomy" id="1806667"/>
    <lineage>
        <taxon>Bacteria</taxon>
        <taxon>Pseudomonadati</taxon>
        <taxon>Pseudomonadota</taxon>
        <taxon>Gammaproteobacteria</taxon>
        <taxon>Oceanospirillales</taxon>
        <taxon>Oceanospirillaceae</taxon>
        <taxon>Marinomonas</taxon>
    </lineage>
</organism>
<dbReference type="RefSeq" id="WP_067037852.1">
    <property type="nucleotide sequence ID" value="NZ_FLRA01000023.1"/>
</dbReference>
<dbReference type="AlphaFoldDB" id="A0A1C3JUP3"/>
<evidence type="ECO:0000313" key="4">
    <source>
        <dbReference type="Proteomes" id="UP000092871"/>
    </source>
</evidence>
<protein>
    <recommendedName>
        <fullName evidence="5">Glutaredoxin</fullName>
    </recommendedName>
</protein>
<accession>A0A1C3JUP3</accession>
<reference evidence="1 4" key="2">
    <citation type="submission" date="2016-06" db="EMBL/GenBank/DDBJ databases">
        <authorList>
            <person name="Kjaerup R.B."/>
            <person name="Dalgaard T.S."/>
            <person name="Juul-Madsen H.R."/>
        </authorList>
    </citation>
    <scope>NUCLEOTIDE SEQUENCE [LARGE SCALE GENOMIC DNA]</scope>
    <source>
        <strain evidence="1 4">CECT 5115</strain>
    </source>
</reference>
<dbReference type="Proteomes" id="UP000092871">
    <property type="component" value="Unassembled WGS sequence"/>
</dbReference>
<evidence type="ECO:0000313" key="1">
    <source>
        <dbReference type="EMBL" id="SBT18789.1"/>
    </source>
</evidence>
<dbReference type="OrthoDB" id="8537427at2"/>
<keyword evidence="3" id="KW-1185">Reference proteome</keyword>
<dbReference type="EMBL" id="FLRA01000023">
    <property type="protein sequence ID" value="SBT18789.1"/>
    <property type="molecule type" value="Genomic_DNA"/>
</dbReference>
<evidence type="ECO:0008006" key="5">
    <source>
        <dbReference type="Google" id="ProtNLM"/>
    </source>
</evidence>
<gene>
    <name evidence="1" type="ORF">MGA5115_02939</name>
    <name evidence="2" type="ORF">MGA5116_02343</name>
</gene>
<dbReference type="InterPro" id="IPR036249">
    <property type="entry name" value="Thioredoxin-like_sf"/>
</dbReference>
<dbReference type="Gene3D" id="3.40.30.10">
    <property type="entry name" value="Glutaredoxin"/>
    <property type="match status" value="1"/>
</dbReference>
<evidence type="ECO:0000313" key="2">
    <source>
        <dbReference type="EMBL" id="SBT21744.1"/>
    </source>
</evidence>
<name>A0A1C3JUP3_9GAMM</name>
<dbReference type="Proteomes" id="UP000092840">
    <property type="component" value="Unassembled WGS sequence"/>
</dbReference>
<proteinExistence type="predicted"/>
<sequence>MSNIVLYGTLGCHLCEEAEEWLRHFFGDVGLTHIDIADDEQLVNQYGLRIPVLSNGVIEADWPFNEAKVDKVLSTQSMSPAISVNNSKPADVSARKPRRIFLVGSSR</sequence>
<dbReference type="EMBL" id="FLRB01000013">
    <property type="protein sequence ID" value="SBT21744.1"/>
    <property type="molecule type" value="Genomic_DNA"/>
</dbReference>
<dbReference type="InterPro" id="IPR008554">
    <property type="entry name" value="Glutaredoxin-like"/>
</dbReference>
<dbReference type="SUPFAM" id="SSF52833">
    <property type="entry name" value="Thioredoxin-like"/>
    <property type="match status" value="1"/>
</dbReference>
<reference evidence="2 3" key="1">
    <citation type="submission" date="2016-06" db="EMBL/GenBank/DDBJ databases">
        <authorList>
            <person name="Rodrigo-Torres L."/>
            <person name="Arahal D.R."/>
        </authorList>
    </citation>
    <scope>NUCLEOTIDE SEQUENCE [LARGE SCALE GENOMIC DNA]</scope>
    <source>
        <strain evidence="2 3">CECT 5116</strain>
    </source>
</reference>
<dbReference type="Pfam" id="PF05768">
    <property type="entry name" value="Glrx-like"/>
    <property type="match status" value="1"/>
</dbReference>
<evidence type="ECO:0000313" key="3">
    <source>
        <dbReference type="Proteomes" id="UP000092840"/>
    </source>
</evidence>